<proteinExistence type="predicted"/>
<protein>
    <submittedName>
        <fullName evidence="1">Unannotated protein</fullName>
    </submittedName>
</protein>
<evidence type="ECO:0000313" key="1">
    <source>
        <dbReference type="EMBL" id="CAB4956875.1"/>
    </source>
</evidence>
<name>A0A6J7KN34_9ZZZZ</name>
<reference evidence="1" key="1">
    <citation type="submission" date="2020-05" db="EMBL/GenBank/DDBJ databases">
        <authorList>
            <person name="Chiriac C."/>
            <person name="Salcher M."/>
            <person name="Ghai R."/>
            <person name="Kavagutti S V."/>
        </authorList>
    </citation>
    <scope>NUCLEOTIDE SEQUENCE</scope>
</reference>
<organism evidence="1">
    <name type="scientific">freshwater metagenome</name>
    <dbReference type="NCBI Taxonomy" id="449393"/>
    <lineage>
        <taxon>unclassified sequences</taxon>
        <taxon>metagenomes</taxon>
        <taxon>ecological metagenomes</taxon>
    </lineage>
</organism>
<sequence>MHNPHAAGFLFGLHLLLVGYFVLGVDDVVLLGANFGGG</sequence>
<accession>A0A6J7KN34</accession>
<gene>
    <name evidence="1" type="ORF">UFOPK3789_01042</name>
</gene>
<dbReference type="AlphaFoldDB" id="A0A6J7KN34"/>
<dbReference type="EMBL" id="CAFBNL010000062">
    <property type="protein sequence ID" value="CAB4956875.1"/>
    <property type="molecule type" value="Genomic_DNA"/>
</dbReference>